<dbReference type="EMBL" id="JASPKY010000367">
    <property type="protein sequence ID" value="KAK9703549.1"/>
    <property type="molecule type" value="Genomic_DNA"/>
</dbReference>
<evidence type="ECO:0000313" key="1">
    <source>
        <dbReference type="EMBL" id="KAK9703549.1"/>
    </source>
</evidence>
<name>A0AAW1JI61_POPJA</name>
<evidence type="ECO:0000313" key="2">
    <source>
        <dbReference type="Proteomes" id="UP001458880"/>
    </source>
</evidence>
<comment type="caution">
    <text evidence="1">The sequence shown here is derived from an EMBL/GenBank/DDBJ whole genome shotgun (WGS) entry which is preliminary data.</text>
</comment>
<reference evidence="1 2" key="1">
    <citation type="journal article" date="2024" name="BMC Genomics">
        <title>De novo assembly and annotation of Popillia japonica's genome with initial clues to its potential as an invasive pest.</title>
        <authorList>
            <person name="Cucini C."/>
            <person name="Boschi S."/>
            <person name="Funari R."/>
            <person name="Cardaioli E."/>
            <person name="Iannotti N."/>
            <person name="Marturano G."/>
            <person name="Paoli F."/>
            <person name="Bruttini M."/>
            <person name="Carapelli A."/>
            <person name="Frati F."/>
            <person name="Nardi F."/>
        </authorList>
    </citation>
    <scope>NUCLEOTIDE SEQUENCE [LARGE SCALE GENOMIC DNA]</scope>
    <source>
        <strain evidence="1">DMR45628</strain>
    </source>
</reference>
<dbReference type="AlphaFoldDB" id="A0AAW1JI61"/>
<protein>
    <submittedName>
        <fullName evidence="1">Uncharacterized protein</fullName>
    </submittedName>
</protein>
<proteinExistence type="predicted"/>
<keyword evidence="2" id="KW-1185">Reference proteome</keyword>
<dbReference type="Proteomes" id="UP001458880">
    <property type="component" value="Unassembled WGS sequence"/>
</dbReference>
<sequence length="135" mass="15597">MPCMRQRISKVRKLCVANPSRMKTGGLVVEGGGGRRKKKDRSSLSAPLGARWAFDREIEFGVELAAVGCEFEGHVIDYCLWWSKLAQWKHETDHIIDDNVFNPQQNKMLKKLRHPKQNLLKKKKTYMRKADEEAT</sequence>
<organism evidence="1 2">
    <name type="scientific">Popillia japonica</name>
    <name type="common">Japanese beetle</name>
    <dbReference type="NCBI Taxonomy" id="7064"/>
    <lineage>
        <taxon>Eukaryota</taxon>
        <taxon>Metazoa</taxon>
        <taxon>Ecdysozoa</taxon>
        <taxon>Arthropoda</taxon>
        <taxon>Hexapoda</taxon>
        <taxon>Insecta</taxon>
        <taxon>Pterygota</taxon>
        <taxon>Neoptera</taxon>
        <taxon>Endopterygota</taxon>
        <taxon>Coleoptera</taxon>
        <taxon>Polyphaga</taxon>
        <taxon>Scarabaeiformia</taxon>
        <taxon>Scarabaeidae</taxon>
        <taxon>Rutelinae</taxon>
        <taxon>Popillia</taxon>
    </lineage>
</organism>
<gene>
    <name evidence="1" type="ORF">QE152_g29257</name>
</gene>
<accession>A0AAW1JI61</accession>